<dbReference type="GO" id="GO:0005975">
    <property type="term" value="P:carbohydrate metabolic process"/>
    <property type="evidence" value="ECO:0007669"/>
    <property type="project" value="InterPro"/>
</dbReference>
<reference evidence="2 3" key="2">
    <citation type="submission" date="2020-01" db="EMBL/GenBank/DDBJ databases">
        <title>Clostridiaceae sp. nov. isolated from the gut of human by culturomics.</title>
        <authorList>
            <person name="Chang Y."/>
        </authorList>
    </citation>
    <scope>NUCLEOTIDE SEQUENCE [LARGE SCALE GENOMIC DNA]</scope>
    <source>
        <strain evidence="2 3">DONG20-135</strain>
    </source>
</reference>
<accession>A0A6N8U775</accession>
<dbReference type="PANTHER" id="PTHR32502">
    <property type="entry name" value="N-ACETYLGALACTOSAMINE PERMEASE II COMPONENT-RELATED"/>
    <property type="match status" value="1"/>
</dbReference>
<name>A0A6N8U775_9FIRM</name>
<evidence type="ECO:0000313" key="2">
    <source>
        <dbReference type="EMBL" id="MXQ73385.1"/>
    </source>
</evidence>
<dbReference type="InterPro" id="IPR013785">
    <property type="entry name" value="Aldolase_TIM"/>
</dbReference>
<dbReference type="Gene3D" id="3.20.20.70">
    <property type="entry name" value="Aldolase class I"/>
    <property type="match status" value="1"/>
</dbReference>
<sequence>MTNQNPLKQIVVKQKQGKAVGIYSCCSANEYVIEAAIECAKRDHSCVLIEATANQVDQFGGYTGMKPIDFRNFVYAIAKRVGFETNRVFLGGDHLGPLTFAAAPEAEAMAKSEELVRCYVAAGFTKIHIDTSMKVADDDPNTRLSDEIISKRGARLARVCEDTYQKLLKTDPNAVRPVYIVGSEVPIPGGAQEASAGVQVTKVADFKATVSAFEKAFENEGLQETWNDVIGVVVQPGVEEADTGPKEYDREEAKELMASIKDYPNLVFEGHSTDYQTKYALKELVEDGVGILKVGPGLTFAMREALFALAHIEEEVFHGTDVKTSNFIEVLDQAMLANPKNWQKHYHGDDNKLYIARKYSFSDRCRYYMPEASVQTAIHTLISNLSSIDIPLSLISQYMPIQYTKIREHRLEKKPEVMLKDRIVNCIDEYLFASHQDELFND</sequence>
<dbReference type="EMBL" id="WUUQ01000002">
    <property type="protein sequence ID" value="MXQ73385.1"/>
    <property type="molecule type" value="Genomic_DNA"/>
</dbReference>
<comment type="pathway">
    <text evidence="1">Carbohydrate metabolism.</text>
</comment>
<evidence type="ECO:0000313" key="3">
    <source>
        <dbReference type="Proteomes" id="UP000434036"/>
    </source>
</evidence>
<evidence type="ECO:0000256" key="1">
    <source>
        <dbReference type="ARBA" id="ARBA00005007"/>
    </source>
</evidence>
<dbReference type="SUPFAM" id="SSF51569">
    <property type="entry name" value="Aldolase"/>
    <property type="match status" value="1"/>
</dbReference>
<dbReference type="Proteomes" id="UP000434036">
    <property type="component" value="Unassembled WGS sequence"/>
</dbReference>
<dbReference type="InterPro" id="IPR012062">
    <property type="entry name" value="GatZ/KbaZ-like"/>
</dbReference>
<comment type="caution">
    <text evidence="2">The sequence shown here is derived from an EMBL/GenBank/DDBJ whole genome shotgun (WGS) entry which is preliminary data.</text>
</comment>
<proteinExistence type="predicted"/>
<dbReference type="InterPro" id="IPR050303">
    <property type="entry name" value="GatZ_KbaZ_carbometab"/>
</dbReference>
<dbReference type="Gene3D" id="1.10.400.20">
    <property type="entry name" value="putative tagatose 6-phosphate kinase domain like"/>
    <property type="match status" value="1"/>
</dbReference>
<reference evidence="2 3" key="1">
    <citation type="submission" date="2019-12" db="EMBL/GenBank/DDBJ databases">
        <authorList>
            <person name="Yang R."/>
        </authorList>
    </citation>
    <scope>NUCLEOTIDE SEQUENCE [LARGE SCALE GENOMIC DNA]</scope>
    <source>
        <strain evidence="2 3">DONG20-135</strain>
    </source>
</reference>
<dbReference type="RefSeq" id="WP_160624842.1">
    <property type="nucleotide sequence ID" value="NZ_WUUQ01000002.1"/>
</dbReference>
<dbReference type="GO" id="GO:0005886">
    <property type="term" value="C:plasma membrane"/>
    <property type="evidence" value="ECO:0007669"/>
    <property type="project" value="TreeGrafter"/>
</dbReference>
<dbReference type="Pfam" id="PF08013">
    <property type="entry name" value="GatZ_KbaZ-like"/>
    <property type="match status" value="1"/>
</dbReference>
<gene>
    <name evidence="2" type="ORF">GSF08_05510</name>
</gene>
<dbReference type="GO" id="GO:0009401">
    <property type="term" value="P:phosphoenolpyruvate-dependent sugar phosphotransferase system"/>
    <property type="evidence" value="ECO:0007669"/>
    <property type="project" value="TreeGrafter"/>
</dbReference>
<dbReference type="PANTHER" id="PTHR32502:SF2">
    <property type="entry name" value="D-TAGATOSE-1,6-BISPHOSPHATE ALDOLASE SUBUNIT KBAZ"/>
    <property type="match status" value="1"/>
</dbReference>
<keyword evidence="3" id="KW-1185">Reference proteome</keyword>
<organism evidence="2 3">
    <name type="scientific">Copranaerobaculum intestinale</name>
    <dbReference type="NCBI Taxonomy" id="2692629"/>
    <lineage>
        <taxon>Bacteria</taxon>
        <taxon>Bacillati</taxon>
        <taxon>Bacillota</taxon>
        <taxon>Erysipelotrichia</taxon>
        <taxon>Erysipelotrichales</taxon>
        <taxon>Erysipelotrichaceae</taxon>
        <taxon>Copranaerobaculum</taxon>
    </lineage>
</organism>
<dbReference type="AlphaFoldDB" id="A0A6N8U775"/>
<dbReference type="PIRSF" id="PIRSF009264">
    <property type="entry name" value="TagBP_ald_AgaZ"/>
    <property type="match status" value="1"/>
</dbReference>
<protein>
    <submittedName>
        <fullName evidence="2">Tagatose-bisphosphate aldolase</fullName>
    </submittedName>
</protein>